<name>A0A419S732_9SPHI</name>
<keyword evidence="1" id="KW-0732">Signal</keyword>
<proteinExistence type="predicted"/>
<dbReference type="InterPro" id="IPR028994">
    <property type="entry name" value="Integrin_alpha_N"/>
</dbReference>
<dbReference type="Proteomes" id="UP000283433">
    <property type="component" value="Unassembled WGS sequence"/>
</dbReference>
<feature type="domain" description="Secretion system C-terminal sorting" evidence="3">
    <location>
        <begin position="1546"/>
        <end position="1617"/>
    </location>
</feature>
<dbReference type="PANTHER" id="PTHR43118">
    <property type="entry name" value="RHAMNOGALACTURONAN LYASE (EUROFUNG)"/>
    <property type="match status" value="1"/>
</dbReference>
<evidence type="ECO:0000313" key="5">
    <source>
        <dbReference type="EMBL" id="RKD17135.1"/>
    </source>
</evidence>
<dbReference type="NCBIfam" id="TIGR02601">
    <property type="entry name" value="autotrns_rpt"/>
    <property type="match status" value="1"/>
</dbReference>
<dbReference type="InterPro" id="IPR034641">
    <property type="entry name" value="RGL11"/>
</dbReference>
<evidence type="ECO:0000259" key="3">
    <source>
        <dbReference type="Pfam" id="PF18962"/>
    </source>
</evidence>
<feature type="domain" description="Rhamnogalacturonan I lyase beta-sheet" evidence="2">
    <location>
        <begin position="1"/>
        <end position="86"/>
    </location>
</feature>
<evidence type="ECO:0000256" key="1">
    <source>
        <dbReference type="ARBA" id="ARBA00022729"/>
    </source>
</evidence>
<dbReference type="InterPro" id="IPR049366">
    <property type="entry name" value="RGL11_C"/>
</dbReference>
<dbReference type="Pfam" id="PF18962">
    <property type="entry name" value="Por_Secre_tail"/>
    <property type="match status" value="1"/>
</dbReference>
<dbReference type="NCBIfam" id="TIGR04183">
    <property type="entry name" value="Por_Secre_tail"/>
    <property type="match status" value="1"/>
</dbReference>
<dbReference type="Gene3D" id="2.60.40.10">
    <property type="entry name" value="Immunoglobulins"/>
    <property type="match status" value="1"/>
</dbReference>
<evidence type="ECO:0000313" key="6">
    <source>
        <dbReference type="Proteomes" id="UP000283433"/>
    </source>
</evidence>
<dbReference type="EMBL" id="MBTA01000012">
    <property type="protein sequence ID" value="RKD17135.1"/>
    <property type="molecule type" value="Genomic_DNA"/>
</dbReference>
<dbReference type="RefSeq" id="WP_182995330.1">
    <property type="nucleotide sequence ID" value="NZ_MBTA01000012.1"/>
</dbReference>
<feature type="domain" description="Rhamnogalacturonan lyase family 11 C-terminal" evidence="4">
    <location>
        <begin position="111"/>
        <end position="567"/>
    </location>
</feature>
<dbReference type="Pfam" id="PF18370">
    <property type="entry name" value="RGI_lyase"/>
    <property type="match status" value="1"/>
</dbReference>
<dbReference type="InterPro" id="IPR011050">
    <property type="entry name" value="Pectin_lyase_fold/virulence"/>
</dbReference>
<evidence type="ECO:0008006" key="7">
    <source>
        <dbReference type="Google" id="ProtNLM"/>
    </source>
</evidence>
<dbReference type="SUPFAM" id="SSF51126">
    <property type="entry name" value="Pectin lyase-like"/>
    <property type="match status" value="2"/>
</dbReference>
<organism evidence="5 6">
    <name type="scientific">Pelobium manganitolerans</name>
    <dbReference type="NCBI Taxonomy" id="1842495"/>
    <lineage>
        <taxon>Bacteria</taxon>
        <taxon>Pseudomonadati</taxon>
        <taxon>Bacteroidota</taxon>
        <taxon>Sphingobacteriia</taxon>
        <taxon>Sphingobacteriales</taxon>
        <taxon>Sphingobacteriaceae</taxon>
        <taxon>Pelobium</taxon>
    </lineage>
</organism>
<dbReference type="InterPro" id="IPR013425">
    <property type="entry name" value="Autotrns_rpt"/>
</dbReference>
<reference evidence="5 6" key="1">
    <citation type="submission" date="2016-07" db="EMBL/GenBank/DDBJ databases">
        <title>Genome of Pelobium manganitolerans.</title>
        <authorList>
            <person name="Wu S."/>
            <person name="Wang G."/>
        </authorList>
    </citation>
    <scope>NUCLEOTIDE SEQUENCE [LARGE SCALE GENOMIC DNA]</scope>
    <source>
        <strain evidence="5 6">YS-25</strain>
    </source>
</reference>
<protein>
    <recommendedName>
        <fullName evidence="7">Secretion system C-terminal sorting domain-containing protein</fullName>
    </recommendedName>
</protein>
<evidence type="ECO:0000259" key="2">
    <source>
        <dbReference type="Pfam" id="PF18370"/>
    </source>
</evidence>
<sequence>MENLGRGVVASRTANNQALVSWRLLGTEPQDIAFNLYRSENGAAAQKLNPQPLTAGTNFVDNTLKTTVSNSYFIRTVRNGVEGTASLSYTLLANTPVQPYYSVPIIETPGYYVLHVNVGDLDGDGEYDFVLDKQPTVDGFGPQLVEAYKRDGTFLWQINLGPNSLNRDNILPGSSAINIGHADNITVYDINNDGKAEVILRTSNGVTFADGKKIVNPNNDVQYMTVINGLTGTEISSSLFNNPYISRGPMTSHLGIAYLDGINPSVVWEAKNRKADGSFNELTTAWDWKNNTLEQKWQYYMPDTGAQKSGHQIRCADLDEDGKDEIVPFGYAIDDDGKQFFDLSLQDIYHGDRFFISDMDPHRPGKELYGIQQGYSKSGMMWHYIDARTGEVLLAQYDPANRDLGRGYAGDLDPRYDGYEFHTFVDGLYNVSGAKVSNAIPGSYPNLRIWWDGDLLSENLDGQRLSKWNHKTEAEERLYTVSGVLLAPRSVPAYYGDIIGDWREEMIFASSDNKSLRIYTTPHPSDYRLYTLPHNPQYRNDMTAKGYNQSYMVDYYLGHNMEQPPLPAIQKADKYWDGKTSNSWTPTGNTWINDTNQSDSYTNGDVVMFDIRGNSASEINISSDYAPSKVWVVNPEGKDYTFGGSGKLIGDMELVKMLRGNLTLNGNHDYTGNSVVEEGTFTVNGMLQSKVWLKTRGNVAGVGTLKGGLLLQKGQNVEDAGIRPGNGSLPGTLSIIGDVELQGGNNLEFDIAPTKAGINDSLKISGNLKALGSNNIIVKFENSQPIAGSYTLVQVAGNITADLSNFVLKGLDASPAKLVLDGKLLKLVIAPQRAPATVNWVGSVNGAWDFETENFKLSNANTAFVGKDSVVFNGDATTKQLTLNKAALTSGLNFQSGEYQIQGDGAIAGEGGLLIGNNVKLNLGLSQNTYTGATIVDGAELKLETMGMAGKPSSLGSASIDASNIRFNNASITVNQRSVTNRGFSLSGTNKIIIPANQYLNITTGDIKGNGQLIKEGEGGLYILGKKSFTGTTLIKSGQVNLRRKEGNEMGLGGGTVTLEGGALNLEDIRDYAQIKWNIIVPEGKSASLSADGRSTMSGTLTGAGTLSIQLPYVRTDFAGDWSAFKGTLNLSGSDFRIGNKYGYGNSEINLKSGNIYTISGAASNIAIGALSGDVGGAVYGASYTVGAKNTDAVFSGSISGTGSVTKVGTGTWTVNGSNTFTGAVQVNAGRLLVNGATGKARAIGSGAVNVANGARIGGTGTIKGALTIADGGILELGSDGIGTLTDSSSVTLATGAITEVEINKPGFKNDKLKVLGNLAYGGILKVANAANNTFADGDSFKIFEANSFSGDFDSIQPESPGAGLKWVFSASTGVLSVEGGAPIVLPDKNFTVFTTDETCNISNNGKITISAKANFTYQASLATKNYSFSNASPLVIENLVAGNYTLIITIPGQDKFEQQYQLTINEPKPLSVFAMVDKKSKTLALSMAGGAKYQVVLNGKVLETADSTLTLNLADGNNKLSVTTDKDCQGIFEQTVFVSETIKVSPNPVKDRLTIDVSAHKVGVASIKLFDISGRTVFESKQDFNAGVATINVEALPAGLYNLQLSSAEINTNVKIVKQ</sequence>
<dbReference type="InterPro" id="IPR041624">
    <property type="entry name" value="RGI_lyase"/>
</dbReference>
<keyword evidence="6" id="KW-1185">Reference proteome</keyword>
<gene>
    <name evidence="5" type="ORF">BCY91_03045</name>
</gene>
<evidence type="ECO:0000259" key="4">
    <source>
        <dbReference type="Pfam" id="PF21348"/>
    </source>
</evidence>
<dbReference type="PANTHER" id="PTHR43118:SF1">
    <property type="entry name" value="RHAMNOGALACTURONAN LYASE (EUROFUNG)"/>
    <property type="match status" value="1"/>
</dbReference>
<accession>A0A419S732</accession>
<dbReference type="Pfam" id="PF12951">
    <property type="entry name" value="PATR"/>
    <property type="match status" value="2"/>
</dbReference>
<dbReference type="Pfam" id="PF21348">
    <property type="entry name" value="RGL11_C"/>
    <property type="match status" value="1"/>
</dbReference>
<comment type="caution">
    <text evidence="5">The sequence shown here is derived from an EMBL/GenBank/DDBJ whole genome shotgun (WGS) entry which is preliminary data.</text>
</comment>
<dbReference type="InterPro" id="IPR026444">
    <property type="entry name" value="Secre_tail"/>
</dbReference>
<dbReference type="SUPFAM" id="SSF69318">
    <property type="entry name" value="Integrin alpha N-terminal domain"/>
    <property type="match status" value="1"/>
</dbReference>
<dbReference type="InterPro" id="IPR013783">
    <property type="entry name" value="Ig-like_fold"/>
</dbReference>